<reference evidence="1 2" key="1">
    <citation type="submission" date="2017-12" db="EMBL/GenBank/DDBJ databases">
        <title>Genomic analysis of a novel phage Ec_L1 lytic to Enterobacter cloacae.</title>
        <authorList>
            <person name="Li Z."/>
            <person name="Ren H."/>
            <person name="Xu Y."/>
        </authorList>
    </citation>
    <scope>NUCLEOTIDE SEQUENCE [LARGE SCALE GENOMIC DNA]</scope>
</reference>
<keyword evidence="2" id="KW-1185">Reference proteome</keyword>
<gene>
    <name evidence="1" type="ORF">Ec16</name>
</gene>
<accession>A0A2P0W9T7</accession>
<sequence length="61" mass="6620">MEAQTVIDSIVECVAVNQISGEGLNCALLSMLTTSMRASGYFEHGLNDEDGVCILHVKLYE</sequence>
<protein>
    <submittedName>
        <fullName evidence="1">Uncharacterized protein</fullName>
    </submittedName>
</protein>
<name>A0A2P0W9T7_9CAUD</name>
<evidence type="ECO:0000313" key="1">
    <source>
        <dbReference type="EMBL" id="AUV57130.1"/>
    </source>
</evidence>
<dbReference type="EMBL" id="MG732930">
    <property type="protein sequence ID" value="AUV57130.1"/>
    <property type="molecule type" value="Genomic_DNA"/>
</dbReference>
<proteinExistence type="predicted"/>
<organism evidence="1 2">
    <name type="scientific">Enterobacter phage Ec_L1</name>
    <dbReference type="NCBI Taxonomy" id="2070180"/>
    <lineage>
        <taxon>Viruses</taxon>
        <taxon>Duplodnaviria</taxon>
        <taxon>Heunggongvirae</taxon>
        <taxon>Uroviricota</taxon>
        <taxon>Caudoviricetes</taxon>
        <taxon>Drexlerviridae</taxon>
        <taxon>Eclunavirus</taxon>
        <taxon>Eclunavirus EcL1</taxon>
    </lineage>
</organism>
<evidence type="ECO:0000313" key="2">
    <source>
        <dbReference type="Proteomes" id="UP000241856"/>
    </source>
</evidence>
<dbReference type="Proteomes" id="UP000241856">
    <property type="component" value="Segment"/>
</dbReference>